<evidence type="ECO:0000259" key="1">
    <source>
        <dbReference type="Pfam" id="PF01261"/>
    </source>
</evidence>
<dbReference type="InterPro" id="IPR013022">
    <property type="entry name" value="Xyl_isomerase-like_TIM-brl"/>
</dbReference>
<dbReference type="InterPro" id="IPR036237">
    <property type="entry name" value="Xyl_isomerase-like_sf"/>
</dbReference>
<dbReference type="PANTHER" id="PTHR12110">
    <property type="entry name" value="HYDROXYPYRUVATE ISOMERASE"/>
    <property type="match status" value="1"/>
</dbReference>
<protein>
    <submittedName>
        <fullName evidence="2">Sugar phosphate isomerase/epimerase</fullName>
    </submittedName>
</protein>
<dbReference type="EMBL" id="JANSUY010000017">
    <property type="protein sequence ID" value="MCR9016703.1"/>
    <property type="molecule type" value="Genomic_DNA"/>
</dbReference>
<sequence length="319" mass="36491">MKRREFLISTSVATAALVSLPFSTLLAHQEGLRKFRIGLNPGIIGVKANFAQTLDYAIKYQYEAISPFTQEVMENYTDGQLNEILAKMKEYGITYDSTNIPVEFRRDNSRFNDDFKGLRKFCQTMEKQGASRMNTWIISSHHELTYNENMKQHAYRLGECAKVMKDHGIRFGLEYLGMRTMMTQNRYPFIGSMKEGKELINEIGESNVGFVLDTFHWYCANDTLEDIRTLKPEDVVVVDLNDARLGFTRETQWDGKRELPMATGVINTKDFLQGIIDIGYEGPVRAEPFNQNLNDMENEDALRANMDAIKKALATVGLD</sequence>
<keyword evidence="3" id="KW-1185">Reference proteome</keyword>
<dbReference type="RefSeq" id="WP_258424551.1">
    <property type="nucleotide sequence ID" value="NZ_JANSUY010000017.1"/>
</dbReference>
<name>A0A9X2P632_9BACT</name>
<reference evidence="2" key="1">
    <citation type="submission" date="2022-08" db="EMBL/GenBank/DDBJ databases">
        <authorList>
            <person name="Zhang D."/>
        </authorList>
    </citation>
    <scope>NUCLEOTIDE SEQUENCE</scope>
    <source>
        <strain evidence="2">XJ19-11</strain>
    </source>
</reference>
<keyword evidence="2" id="KW-0413">Isomerase</keyword>
<dbReference type="SUPFAM" id="SSF51658">
    <property type="entry name" value="Xylose isomerase-like"/>
    <property type="match status" value="1"/>
</dbReference>
<dbReference type="Gene3D" id="3.20.20.150">
    <property type="entry name" value="Divalent-metal-dependent TIM barrel enzymes"/>
    <property type="match status" value="1"/>
</dbReference>
<dbReference type="Pfam" id="PF01261">
    <property type="entry name" value="AP_endonuc_2"/>
    <property type="match status" value="1"/>
</dbReference>
<dbReference type="Proteomes" id="UP001142175">
    <property type="component" value="Unassembled WGS sequence"/>
</dbReference>
<feature type="domain" description="Xylose isomerase-like TIM barrel" evidence="1">
    <location>
        <begin position="55"/>
        <end position="311"/>
    </location>
</feature>
<accession>A0A9X2P632</accession>
<dbReference type="InterPro" id="IPR050312">
    <property type="entry name" value="IolE/XylAMocC-like"/>
</dbReference>
<comment type="caution">
    <text evidence="2">The sequence shown here is derived from an EMBL/GenBank/DDBJ whole genome shotgun (WGS) entry which is preliminary data.</text>
</comment>
<dbReference type="PANTHER" id="PTHR12110:SF21">
    <property type="entry name" value="XYLOSE ISOMERASE-LIKE TIM BARREL DOMAIN-CONTAINING PROTEIN"/>
    <property type="match status" value="1"/>
</dbReference>
<dbReference type="GO" id="GO:0016853">
    <property type="term" value="F:isomerase activity"/>
    <property type="evidence" value="ECO:0007669"/>
    <property type="project" value="UniProtKB-KW"/>
</dbReference>
<dbReference type="AlphaFoldDB" id="A0A9X2P632"/>
<proteinExistence type="predicted"/>
<gene>
    <name evidence="2" type="ORF">NU887_16830</name>
</gene>
<evidence type="ECO:0000313" key="3">
    <source>
        <dbReference type="Proteomes" id="UP001142175"/>
    </source>
</evidence>
<organism evidence="2 3">
    <name type="scientific">Aquiflexum gelatinilyticum</name>
    <dbReference type="NCBI Taxonomy" id="2961943"/>
    <lineage>
        <taxon>Bacteria</taxon>
        <taxon>Pseudomonadati</taxon>
        <taxon>Bacteroidota</taxon>
        <taxon>Cytophagia</taxon>
        <taxon>Cytophagales</taxon>
        <taxon>Cyclobacteriaceae</taxon>
        <taxon>Aquiflexum</taxon>
    </lineage>
</organism>
<evidence type="ECO:0000313" key="2">
    <source>
        <dbReference type="EMBL" id="MCR9016703.1"/>
    </source>
</evidence>